<accession>A0A6I6DW06</accession>
<name>A0A6I6DW06_9MICO</name>
<proteinExistence type="predicted"/>
<organism evidence="1 2">
    <name type="scientific">Microbacterium oryzae</name>
    <dbReference type="NCBI Taxonomy" id="743009"/>
    <lineage>
        <taxon>Bacteria</taxon>
        <taxon>Bacillati</taxon>
        <taxon>Actinomycetota</taxon>
        <taxon>Actinomycetes</taxon>
        <taxon>Micrococcales</taxon>
        <taxon>Microbacteriaceae</taxon>
        <taxon>Microbacterium</taxon>
    </lineage>
</organism>
<dbReference type="EMBL" id="CP032550">
    <property type="protein sequence ID" value="QGU27023.1"/>
    <property type="molecule type" value="Genomic_DNA"/>
</dbReference>
<dbReference type="AlphaFoldDB" id="A0A6I6DW06"/>
<dbReference type="RefSeq" id="WP_156241516.1">
    <property type="nucleotide sequence ID" value="NZ_BAAAZL010000002.1"/>
</dbReference>
<evidence type="ECO:0000313" key="1">
    <source>
        <dbReference type="EMBL" id="QGU27023.1"/>
    </source>
</evidence>
<sequence>MTGTPLSPNVFRGAIVTAEPLRPASGVVVFQYNPDELTRTLEPRTVGGDAGSGPLRLSGPPAETLQLSLEVDAADQLEAANPTAVALGVRPILATIELMLYPPAPTVIANLALTAMGVIEILPAAAPLTLLVLGPSRVIPVRLTSCSITEQALDPRLNPIRAKVDLGMKVVSYHEAGAASAAGTIALANHVALEVIGALGTSAAAARAVRTAAGL</sequence>
<dbReference type="Proteomes" id="UP000422989">
    <property type="component" value="Chromosome"/>
</dbReference>
<evidence type="ECO:0000313" key="2">
    <source>
        <dbReference type="Proteomes" id="UP000422989"/>
    </source>
</evidence>
<reference evidence="1 2" key="1">
    <citation type="submission" date="2018-09" db="EMBL/GenBank/DDBJ databases">
        <title>Whole genome sequencing of Microbacterium oryzae strain MB-10T.</title>
        <authorList>
            <person name="Das S.K."/>
        </authorList>
    </citation>
    <scope>NUCLEOTIDE SEQUENCE [LARGE SCALE GENOMIC DNA]</scope>
    <source>
        <strain evidence="1 2">MB-10</strain>
    </source>
</reference>
<dbReference type="OrthoDB" id="661223at2"/>
<dbReference type="KEGG" id="moj:D7D94_04605"/>
<protein>
    <submittedName>
        <fullName evidence="1">Uncharacterized protein</fullName>
    </submittedName>
</protein>
<gene>
    <name evidence="1" type="ORF">D7D94_04605</name>
</gene>
<keyword evidence="2" id="KW-1185">Reference proteome</keyword>